<dbReference type="InterPro" id="IPR018195">
    <property type="entry name" value="Transferrin_Fe_BS"/>
</dbReference>
<feature type="disulfide bond" evidence="6">
    <location>
        <begin position="44"/>
        <end position="57"/>
    </location>
</feature>
<dbReference type="GO" id="GO:0055037">
    <property type="term" value="C:recycling endosome"/>
    <property type="evidence" value="ECO:0007669"/>
    <property type="project" value="TreeGrafter"/>
</dbReference>
<feature type="domain" description="Transferrin-like" evidence="8">
    <location>
        <begin position="391"/>
        <end position="639"/>
    </location>
</feature>
<feature type="disulfide bond" evidence="6">
    <location>
        <begin position="283"/>
        <end position="298"/>
    </location>
</feature>
<dbReference type="STRING" id="43041.A0A240PK04"/>
<dbReference type="PROSITE" id="PS51408">
    <property type="entry name" value="TRANSFERRIN_LIKE_4"/>
    <property type="match status" value="2"/>
</dbReference>
<feature type="binding site" evidence="5">
    <location>
        <position position="229"/>
    </location>
    <ligand>
        <name>Fe(3+)</name>
        <dbReference type="ChEBI" id="CHEBI:29034"/>
        <label>1</label>
    </ligand>
</feature>
<dbReference type="EnsemblMetazoa" id="ACHR014939-RA">
    <property type="protein sequence ID" value="ACHR014939-PA"/>
    <property type="gene ID" value="ACHR014939"/>
</dbReference>
<feature type="disulfide bond" evidence="6">
    <location>
        <begin position="404"/>
        <end position="422"/>
    </location>
</feature>
<evidence type="ECO:0000256" key="2">
    <source>
        <dbReference type="ARBA" id="ARBA00023157"/>
    </source>
</evidence>
<reference evidence="10" key="1">
    <citation type="submission" date="2013-03" db="EMBL/GenBank/DDBJ databases">
        <title>The Genome Sequence of Anopheles christyi ACHKN1017.</title>
        <authorList>
            <consortium name="The Broad Institute Genomics Platform"/>
            <person name="Neafsey D.E."/>
            <person name="Besansky N."/>
            <person name="Walker B."/>
            <person name="Young S.K."/>
            <person name="Zeng Q."/>
            <person name="Gargeya S."/>
            <person name="Fitzgerald M."/>
            <person name="Haas B."/>
            <person name="Abouelleil A."/>
            <person name="Allen A.W."/>
            <person name="Alvarado L."/>
            <person name="Arachchi H.M."/>
            <person name="Berlin A.M."/>
            <person name="Chapman S.B."/>
            <person name="Gainer-Dewar J."/>
            <person name="Goldberg J."/>
            <person name="Griggs A."/>
            <person name="Gujja S."/>
            <person name="Hansen M."/>
            <person name="Howarth C."/>
            <person name="Imamovic A."/>
            <person name="Ireland A."/>
            <person name="Larimer J."/>
            <person name="McCowan C."/>
            <person name="Murphy C."/>
            <person name="Pearson M."/>
            <person name="Poon T.W."/>
            <person name="Priest M."/>
            <person name="Roberts A."/>
            <person name="Saif S."/>
            <person name="Shea T."/>
            <person name="Sisk P."/>
            <person name="Sykes S."/>
            <person name="Wortman J."/>
            <person name="Nusbaum C."/>
            <person name="Birren B."/>
        </authorList>
    </citation>
    <scope>NUCLEOTIDE SEQUENCE [LARGE SCALE GENOMIC DNA]</scope>
    <source>
        <strain evidence="10">ACHKN1017</strain>
    </source>
</reference>
<keyword evidence="7" id="KW-0732">Signal</keyword>
<evidence type="ECO:0000313" key="10">
    <source>
        <dbReference type="Proteomes" id="UP000075881"/>
    </source>
</evidence>
<evidence type="ECO:0000256" key="5">
    <source>
        <dbReference type="PIRSR" id="PIRSR002549-3"/>
    </source>
</evidence>
<feature type="disulfide bond" evidence="6">
    <location>
        <begin position="138"/>
        <end position="235"/>
    </location>
</feature>
<dbReference type="CDD" id="cd13529">
    <property type="entry name" value="PBP2_transferrin"/>
    <property type="match status" value="1"/>
</dbReference>
<evidence type="ECO:0000256" key="6">
    <source>
        <dbReference type="PIRSR" id="PIRSR002549-4"/>
    </source>
</evidence>
<keyword evidence="1" id="KW-0677">Repeat</keyword>
<dbReference type="SMART" id="SM00094">
    <property type="entry name" value="TR_FER"/>
    <property type="match status" value="1"/>
</dbReference>
<feature type="binding site" evidence="4">
    <location>
        <position position="147"/>
    </location>
    <ligand>
        <name>hydrogencarbonate</name>
        <dbReference type="ChEBI" id="CHEBI:17544"/>
        <label>1</label>
    </ligand>
</feature>
<proteinExistence type="inferred from homology"/>
<comment type="similarity">
    <text evidence="3">Belongs to the transferrin family.</text>
</comment>
<protein>
    <recommendedName>
        <fullName evidence="3">Transferrin</fullName>
    </recommendedName>
</protein>
<dbReference type="SUPFAM" id="SSF53850">
    <property type="entry name" value="Periplasmic binding protein-like II"/>
    <property type="match status" value="2"/>
</dbReference>
<dbReference type="GO" id="GO:0005886">
    <property type="term" value="C:plasma membrane"/>
    <property type="evidence" value="ECO:0007669"/>
    <property type="project" value="TreeGrafter"/>
</dbReference>
<feature type="disulfide bond" evidence="6">
    <location>
        <begin position="35"/>
        <end position="66"/>
    </location>
</feature>
<keyword evidence="3" id="KW-0410">Iron transport</keyword>
<dbReference type="AlphaFoldDB" id="A0A240PK04"/>
<dbReference type="PIRSF" id="PIRSF002549">
    <property type="entry name" value="Transferrin"/>
    <property type="match status" value="1"/>
</dbReference>
<dbReference type="PRINTS" id="PR00422">
    <property type="entry name" value="TRANSFERRIN"/>
</dbReference>
<dbReference type="PANTHER" id="PTHR11485:SF57">
    <property type="entry name" value="TRANSFERRIN"/>
    <property type="match status" value="1"/>
</dbReference>
<feature type="chain" id="PRO_5012828437" description="Transferrin" evidence="7">
    <location>
        <begin position="19"/>
        <end position="639"/>
    </location>
</feature>
<dbReference type="InterPro" id="IPR016357">
    <property type="entry name" value="Transferrin"/>
</dbReference>
<evidence type="ECO:0000256" key="3">
    <source>
        <dbReference type="PIRNR" id="PIRNR002549"/>
    </source>
</evidence>
<dbReference type="GO" id="GO:0006826">
    <property type="term" value="P:iron ion transport"/>
    <property type="evidence" value="ECO:0007669"/>
    <property type="project" value="UniProtKB-KW"/>
</dbReference>
<dbReference type="VEuPathDB" id="VectorBase:ACHR014939"/>
<keyword evidence="3 5" id="KW-0479">Metal-binding</keyword>
<name>A0A240PK04_9DIPT</name>
<evidence type="ECO:0000256" key="4">
    <source>
        <dbReference type="PIRSR" id="PIRSR002549-2"/>
    </source>
</evidence>
<dbReference type="InterPro" id="IPR001156">
    <property type="entry name" value="Transferrin-like_dom"/>
</dbReference>
<dbReference type="PROSITE" id="PS00206">
    <property type="entry name" value="TRANSFERRIN_LIKE_2"/>
    <property type="match status" value="1"/>
</dbReference>
<evidence type="ECO:0000256" key="7">
    <source>
        <dbReference type="SAM" id="SignalP"/>
    </source>
</evidence>
<keyword evidence="2 6" id="KW-1015">Disulfide bond</keyword>
<reference evidence="9" key="2">
    <citation type="submission" date="2020-05" db="UniProtKB">
        <authorList>
            <consortium name="EnsemblMetazoa"/>
        </authorList>
    </citation>
    <scope>IDENTIFICATION</scope>
    <source>
        <strain evidence="9">ACHKN1017</strain>
    </source>
</reference>
<dbReference type="Pfam" id="PF00405">
    <property type="entry name" value="Transferrin"/>
    <property type="match status" value="2"/>
</dbReference>
<keyword evidence="3" id="KW-0813">Transport</keyword>
<feature type="binding site" evidence="4">
    <location>
        <position position="144"/>
    </location>
    <ligand>
        <name>hydrogencarbonate</name>
        <dbReference type="ChEBI" id="CHEBI:17544"/>
        <label>1</label>
    </ligand>
</feature>
<feature type="disulfide bond" evidence="6">
    <location>
        <begin position="394"/>
        <end position="430"/>
    </location>
</feature>
<dbReference type="PANTHER" id="PTHR11485">
    <property type="entry name" value="TRANSFERRIN"/>
    <property type="match status" value="1"/>
</dbReference>
<keyword evidence="3" id="KW-0406">Ion transport</keyword>
<feature type="domain" description="Transferrin-like" evidence="8">
    <location>
        <begin position="32"/>
        <end position="385"/>
    </location>
</feature>
<evidence type="ECO:0000259" key="8">
    <source>
        <dbReference type="PROSITE" id="PS51408"/>
    </source>
</evidence>
<dbReference type="GO" id="GO:0005615">
    <property type="term" value="C:extracellular space"/>
    <property type="evidence" value="ECO:0007669"/>
    <property type="project" value="InterPro"/>
</dbReference>
<feature type="disulfide bond" evidence="6">
    <location>
        <begin position="188"/>
        <end position="214"/>
    </location>
</feature>
<evidence type="ECO:0000256" key="1">
    <source>
        <dbReference type="ARBA" id="ARBA00022737"/>
    </source>
</evidence>
<comment type="function">
    <text evidence="3">Transferrins are iron binding transport proteins which bind Fe(3+) ion in association with the binding of an anion, usually bicarbonate.</text>
</comment>
<dbReference type="Proteomes" id="UP000075881">
    <property type="component" value="Unassembled WGS sequence"/>
</dbReference>
<keyword evidence="10" id="KW-1185">Reference proteome</keyword>
<feature type="binding site" evidence="4">
    <location>
        <position position="140"/>
    </location>
    <ligand>
        <name>hydrogencarbonate</name>
        <dbReference type="ChEBI" id="CHEBI:17544"/>
        <label>1</label>
    </ligand>
</feature>
<sequence length="639" mass="69833">MYSSIVLYLAALVVLVVAGPAADRQRREAHSFRWCVPQELVSDCERLTRAAVVPIGCVGGIDRLDCLRKVQNREADYLVADPEDVYVASHFDNADFVVFSELRTAEEPTAMFRYEGIMLVRASDNFRQLSDLRGKRSCHTGFGRNVGYKIPVTRLQRAGILKLPTGDGTLSPVERELAGLSELFSASCLPGSYSSDAGVDQLLKNRYANLCKQCSQPERCGKDDRYAGYEGAIRCLVENGGDVAFSKTINVRKYFGLPVTAGGVPAGPAANPNARVEDFLYLCEDGTTRPIGDGQPVCSWAQRPWQVLLGNGDLSGAGLQELQALGQQLHRYWTAAGERVSEADRTTAQKLWIDRNAPVVDRNETIAPRDYLARANYAEVIEREGRYGNVLRLCVMSEEERQKCELMRQAAYSRDIRPALRCVLKTQDACVAAVRDGTEADAIVLRTANTQLKPLMWEAYDDAMVAIADKTITRERLQSGPVALDFADQRAVAAATLLLTSLPALGTVDVSSPVAATAPIRIVRSNTLGSIGEAEQKVLVCADFSFQPLTNVPSCQLKANAAGERGAAGAVIYVRQQVDEALQDSVVHAFTALSDTFGRGQAREQVFRLFGPFRLRNGEVKHDLIFHDNTAALSGSKSS</sequence>
<dbReference type="GO" id="GO:0005769">
    <property type="term" value="C:early endosome"/>
    <property type="evidence" value="ECO:0007669"/>
    <property type="project" value="TreeGrafter"/>
</dbReference>
<feature type="binding site" evidence="5">
    <location>
        <position position="114"/>
    </location>
    <ligand>
        <name>Fe(3+)</name>
        <dbReference type="ChEBI" id="CHEBI:29034"/>
        <label>1</label>
    </ligand>
</feature>
<accession>A0A240PK04</accession>
<feature type="binding site" evidence="5">
    <location>
        <position position="81"/>
    </location>
    <ligand>
        <name>Fe(3+)</name>
        <dbReference type="ChEBI" id="CHEBI:29034"/>
        <label>1</label>
    </ligand>
</feature>
<keyword evidence="3 5" id="KW-0408">Iron</keyword>
<feature type="disulfide bond" evidence="6">
    <location>
        <begin position="211"/>
        <end position="220"/>
    </location>
</feature>
<feature type="signal peptide" evidence="7">
    <location>
        <begin position="1"/>
        <end position="18"/>
    </location>
</feature>
<organism evidence="9 10">
    <name type="scientific">Anopheles christyi</name>
    <dbReference type="NCBI Taxonomy" id="43041"/>
    <lineage>
        <taxon>Eukaryota</taxon>
        <taxon>Metazoa</taxon>
        <taxon>Ecdysozoa</taxon>
        <taxon>Arthropoda</taxon>
        <taxon>Hexapoda</taxon>
        <taxon>Insecta</taxon>
        <taxon>Pterygota</taxon>
        <taxon>Neoptera</taxon>
        <taxon>Endopterygota</taxon>
        <taxon>Diptera</taxon>
        <taxon>Nematocera</taxon>
        <taxon>Culicoidea</taxon>
        <taxon>Culicidae</taxon>
        <taxon>Anophelinae</taxon>
        <taxon>Anopheles</taxon>
    </lineage>
</organism>
<evidence type="ECO:0000313" key="9">
    <source>
        <dbReference type="EnsemblMetazoa" id="ACHR014939-PA"/>
    </source>
</evidence>
<dbReference type="GO" id="GO:0046872">
    <property type="term" value="F:metal ion binding"/>
    <property type="evidence" value="ECO:0007669"/>
    <property type="project" value="UniProtKB-KW"/>
</dbReference>
<dbReference type="Gene3D" id="3.40.190.10">
    <property type="entry name" value="Periplasmic binding protein-like II"/>
    <property type="match status" value="3"/>
</dbReference>